<protein>
    <submittedName>
        <fullName evidence="2">Secreted RxLR effector protein 161-like</fullName>
    </submittedName>
</protein>
<dbReference type="Proteomes" id="UP000813463">
    <property type="component" value="Chromosome 3"/>
</dbReference>
<dbReference type="PANTHER" id="PTHR11439:SF521">
    <property type="entry name" value="RNA-DIRECTED DNA POLYMERASE"/>
    <property type="match status" value="1"/>
</dbReference>
<accession>A0ABM3RIX8</accession>
<evidence type="ECO:0000313" key="2">
    <source>
        <dbReference type="RefSeq" id="XP_056695569.1"/>
    </source>
</evidence>
<dbReference type="RefSeq" id="XP_056695569.1">
    <property type="nucleotide sequence ID" value="XM_056839591.1"/>
</dbReference>
<dbReference type="PANTHER" id="PTHR11439">
    <property type="entry name" value="GAG-POL-RELATED RETROTRANSPOSON"/>
    <property type="match status" value="1"/>
</dbReference>
<reference evidence="2" key="2">
    <citation type="submission" date="2025-08" db="UniProtKB">
        <authorList>
            <consortium name="RefSeq"/>
        </authorList>
    </citation>
    <scope>IDENTIFICATION</scope>
    <source>
        <tissue evidence="2">Leaf</tissue>
    </source>
</reference>
<organism evidence="1 2">
    <name type="scientific">Spinacia oleracea</name>
    <name type="common">Spinach</name>
    <dbReference type="NCBI Taxonomy" id="3562"/>
    <lineage>
        <taxon>Eukaryota</taxon>
        <taxon>Viridiplantae</taxon>
        <taxon>Streptophyta</taxon>
        <taxon>Embryophyta</taxon>
        <taxon>Tracheophyta</taxon>
        <taxon>Spermatophyta</taxon>
        <taxon>Magnoliopsida</taxon>
        <taxon>eudicotyledons</taxon>
        <taxon>Gunneridae</taxon>
        <taxon>Pentapetalae</taxon>
        <taxon>Caryophyllales</taxon>
        <taxon>Chenopodiaceae</taxon>
        <taxon>Chenopodioideae</taxon>
        <taxon>Anserineae</taxon>
        <taxon>Spinacia</taxon>
    </lineage>
</organism>
<sequence length="119" mass="13485">MFLMNYTRPDIAYSVSRLSRYTHNPSNEHWGALRRFLRYIRGTMDWGLHYSKFPGALEGFCDANWVSGNDEVNSTSGYVFTLVGGAIFGNPVMDVCQYNASLLLAEIQNIIQSSIVCFE</sequence>
<keyword evidence="1" id="KW-1185">Reference proteome</keyword>
<evidence type="ECO:0000313" key="1">
    <source>
        <dbReference type="Proteomes" id="UP000813463"/>
    </source>
</evidence>
<gene>
    <name evidence="2" type="primary">LOC130470031</name>
</gene>
<dbReference type="GeneID" id="130470031"/>
<proteinExistence type="predicted"/>
<reference evidence="1" key="1">
    <citation type="journal article" date="2021" name="Nat. Commun.">
        <title>Genomic analyses provide insights into spinach domestication and the genetic basis of agronomic traits.</title>
        <authorList>
            <person name="Cai X."/>
            <person name="Sun X."/>
            <person name="Xu C."/>
            <person name="Sun H."/>
            <person name="Wang X."/>
            <person name="Ge C."/>
            <person name="Zhang Z."/>
            <person name="Wang Q."/>
            <person name="Fei Z."/>
            <person name="Jiao C."/>
            <person name="Wang Q."/>
        </authorList>
    </citation>
    <scope>NUCLEOTIDE SEQUENCE [LARGE SCALE GENOMIC DNA]</scope>
    <source>
        <strain evidence="1">cv. Varoflay</strain>
    </source>
</reference>
<name>A0ABM3RIX8_SPIOL</name>